<dbReference type="SUPFAM" id="SSF48264">
    <property type="entry name" value="Cytochrome P450"/>
    <property type="match status" value="1"/>
</dbReference>
<evidence type="ECO:0000256" key="2">
    <source>
        <dbReference type="ARBA" id="ARBA00004651"/>
    </source>
</evidence>
<dbReference type="PROSITE" id="PS00086">
    <property type="entry name" value="CYTOCHROME_P450"/>
    <property type="match status" value="1"/>
</dbReference>
<feature type="transmembrane region" description="Helical" evidence="12">
    <location>
        <begin position="170"/>
        <end position="190"/>
    </location>
</feature>
<feature type="transmembrane region" description="Helical" evidence="12">
    <location>
        <begin position="323"/>
        <end position="343"/>
    </location>
</feature>
<dbReference type="GO" id="GO:0005886">
    <property type="term" value="C:plasma membrane"/>
    <property type="evidence" value="ECO:0007669"/>
    <property type="project" value="UniProtKB-SubCell"/>
</dbReference>
<keyword evidence="11" id="KW-0408">Iron</keyword>
<keyword evidence="5" id="KW-0813">Transport</keyword>
<feature type="transmembrane region" description="Helical" evidence="12">
    <location>
        <begin position="105"/>
        <end position="124"/>
    </location>
</feature>
<comment type="caution">
    <text evidence="13">The sequence shown here is derived from an EMBL/GenBank/DDBJ whole genome shotgun (WGS) entry which is preliminary data.</text>
</comment>
<dbReference type="GO" id="GO:0005506">
    <property type="term" value="F:iron ion binding"/>
    <property type="evidence" value="ECO:0007669"/>
    <property type="project" value="InterPro"/>
</dbReference>
<feature type="binding site" description="axial binding residue" evidence="11">
    <location>
        <position position="680"/>
    </location>
    <ligand>
        <name>heme</name>
        <dbReference type="ChEBI" id="CHEBI:30413"/>
    </ligand>
    <ligandPart>
        <name>Fe</name>
        <dbReference type="ChEBI" id="CHEBI:18248"/>
    </ligandPart>
</feature>
<dbReference type="GO" id="GO:0016705">
    <property type="term" value="F:oxidoreductase activity, acting on paired donors, with incorporation or reduction of molecular oxygen"/>
    <property type="evidence" value="ECO:0007669"/>
    <property type="project" value="InterPro"/>
</dbReference>
<dbReference type="Proteomes" id="UP001367676">
    <property type="component" value="Unassembled WGS sequence"/>
</dbReference>
<evidence type="ECO:0000256" key="9">
    <source>
        <dbReference type="ARBA" id="ARBA00023033"/>
    </source>
</evidence>
<evidence type="ECO:0000256" key="6">
    <source>
        <dbReference type="ARBA" id="ARBA00022475"/>
    </source>
</evidence>
<organism evidence="13 14">
    <name type="scientific">Parthenolecanium corni</name>
    <dbReference type="NCBI Taxonomy" id="536013"/>
    <lineage>
        <taxon>Eukaryota</taxon>
        <taxon>Metazoa</taxon>
        <taxon>Ecdysozoa</taxon>
        <taxon>Arthropoda</taxon>
        <taxon>Hexapoda</taxon>
        <taxon>Insecta</taxon>
        <taxon>Pterygota</taxon>
        <taxon>Neoptera</taxon>
        <taxon>Paraneoptera</taxon>
        <taxon>Hemiptera</taxon>
        <taxon>Sternorrhyncha</taxon>
        <taxon>Coccoidea</taxon>
        <taxon>Coccidae</taxon>
        <taxon>Parthenolecanium</taxon>
    </lineage>
</organism>
<dbReference type="PANTHER" id="PTHR12929">
    <property type="entry name" value="SOLUTE CARRIER FAMILY 52"/>
    <property type="match status" value="1"/>
</dbReference>
<keyword evidence="8 12" id="KW-1133">Transmembrane helix</keyword>
<feature type="transmembrane region" description="Helical" evidence="12">
    <location>
        <begin position="77"/>
        <end position="93"/>
    </location>
</feature>
<feature type="transmembrane region" description="Helical" evidence="12">
    <location>
        <begin position="210"/>
        <end position="229"/>
    </location>
</feature>
<feature type="transmembrane region" description="Helical" evidence="12">
    <location>
        <begin position="37"/>
        <end position="57"/>
    </location>
</feature>
<dbReference type="InterPro" id="IPR001128">
    <property type="entry name" value="Cyt_P450"/>
</dbReference>
<feature type="transmembrane region" description="Helical" evidence="12">
    <location>
        <begin position="136"/>
        <end position="158"/>
    </location>
</feature>
<evidence type="ECO:0000256" key="8">
    <source>
        <dbReference type="ARBA" id="ARBA00022989"/>
    </source>
</evidence>
<keyword evidence="9" id="KW-0560">Oxidoreductase</keyword>
<keyword evidence="7 12" id="KW-0812">Transmembrane</keyword>
<evidence type="ECO:0000256" key="4">
    <source>
        <dbReference type="ARBA" id="ARBA00010617"/>
    </source>
</evidence>
<evidence type="ECO:0000256" key="3">
    <source>
        <dbReference type="ARBA" id="ARBA00006366"/>
    </source>
</evidence>
<evidence type="ECO:0000256" key="12">
    <source>
        <dbReference type="SAM" id="Phobius"/>
    </source>
</evidence>
<keyword evidence="6" id="KW-1003">Cell membrane</keyword>
<gene>
    <name evidence="13" type="ORF">V9T40_006489</name>
</gene>
<dbReference type="AlphaFoldDB" id="A0AAN9TZG9"/>
<dbReference type="GO" id="GO:0004497">
    <property type="term" value="F:monooxygenase activity"/>
    <property type="evidence" value="ECO:0007669"/>
    <property type="project" value="UniProtKB-KW"/>
</dbReference>
<dbReference type="Pfam" id="PF06237">
    <property type="entry name" value="SLC52_ribofla_tr"/>
    <property type="match status" value="1"/>
</dbReference>
<dbReference type="GO" id="GO:0032217">
    <property type="term" value="F:riboflavin transmembrane transporter activity"/>
    <property type="evidence" value="ECO:0007669"/>
    <property type="project" value="InterPro"/>
</dbReference>
<evidence type="ECO:0000313" key="14">
    <source>
        <dbReference type="Proteomes" id="UP001367676"/>
    </source>
</evidence>
<keyword evidence="11" id="KW-0479">Metal-binding</keyword>
<feature type="transmembrane region" description="Helical" evidence="12">
    <location>
        <begin position="389"/>
        <end position="410"/>
    </location>
</feature>
<evidence type="ECO:0000256" key="11">
    <source>
        <dbReference type="PIRSR" id="PIRSR602401-1"/>
    </source>
</evidence>
<comment type="similarity">
    <text evidence="4">Belongs to the cytochrome P450 family.</text>
</comment>
<comment type="subcellular location">
    <subcellularLocation>
        <location evidence="2">Cell membrane</location>
        <topology evidence="2">Multi-pass membrane protein</topology>
    </subcellularLocation>
</comment>
<keyword evidence="10 12" id="KW-0472">Membrane</keyword>
<dbReference type="PRINTS" id="PR00385">
    <property type="entry name" value="P450"/>
</dbReference>
<keyword evidence="11" id="KW-0349">Heme</keyword>
<dbReference type="PANTHER" id="PTHR12929:SF10">
    <property type="entry name" value="RIBOFLAVIN TRANSPORTER"/>
    <property type="match status" value="1"/>
</dbReference>
<evidence type="ECO:0000256" key="10">
    <source>
        <dbReference type="ARBA" id="ARBA00023136"/>
    </source>
</evidence>
<dbReference type="Pfam" id="PF00067">
    <property type="entry name" value="p450"/>
    <property type="match status" value="1"/>
</dbReference>
<accession>A0AAN9TZG9</accession>
<dbReference type="EMBL" id="JBBCAQ010000014">
    <property type="protein sequence ID" value="KAK7598254.1"/>
    <property type="molecule type" value="Genomic_DNA"/>
</dbReference>
<name>A0AAN9TZG9_9HEMI</name>
<comment type="catalytic activity">
    <reaction evidence="1">
        <text>riboflavin(in) = riboflavin(out)</text>
        <dbReference type="Rhea" id="RHEA:35015"/>
        <dbReference type="ChEBI" id="CHEBI:57986"/>
    </reaction>
</comment>
<dbReference type="InterPro" id="IPR017972">
    <property type="entry name" value="Cyt_P450_CS"/>
</dbReference>
<evidence type="ECO:0000256" key="5">
    <source>
        <dbReference type="ARBA" id="ARBA00022448"/>
    </source>
</evidence>
<proteinExistence type="inferred from homology"/>
<evidence type="ECO:0000256" key="1">
    <source>
        <dbReference type="ARBA" id="ARBA00000215"/>
    </source>
</evidence>
<dbReference type="InterPro" id="IPR036396">
    <property type="entry name" value="Cyt_P450_sf"/>
</dbReference>
<dbReference type="InterPro" id="IPR009357">
    <property type="entry name" value="Riboflavin_transptr"/>
</dbReference>
<protein>
    <recommendedName>
        <fullName evidence="15">Cytochrome P450</fullName>
    </recommendedName>
</protein>
<keyword evidence="9" id="KW-0503">Monooxygenase</keyword>
<keyword evidence="14" id="KW-1185">Reference proteome</keyword>
<dbReference type="InterPro" id="IPR002401">
    <property type="entry name" value="Cyt_P450_E_grp-I"/>
</dbReference>
<evidence type="ECO:0008006" key="15">
    <source>
        <dbReference type="Google" id="ProtNLM"/>
    </source>
</evidence>
<dbReference type="Gene3D" id="1.10.630.10">
    <property type="entry name" value="Cytochrome P450"/>
    <property type="match status" value="1"/>
</dbReference>
<sequence>MIEQELEPNKSEDVKFLPENSNAIETVEKKEPKCIDLLNKTACVLFGMGWLPLHFVFSQIPHIIQTAPEKWSLPSQVVIVISLGNIIVLIHYFNKRRLLSYDTTLIFATFIINIASLIAIAFTFDIVVPINGQPHSLFLFIFIFFLASGGCMSVLLFLPFMSRLKKEYLVPYFIGQGVDASVPGLLGLLQGVTSDGNCPNSSEMVFSSRYFFLLGAFFVILSAISFFHLNKQVESRVRSKDESKSSNETKTNCQRSYYVLLLVLQAISSFFQYGIMTGLQSYSCLPYRYGKLVYQVTVNANQFLGGIIVYLISLTELKSTRRLLVISALQMCIISYEITTAFMSPTPPMVLSLFGSVHIAFVWIIGNVTLFYTKLSIAAILREKSPKHLYYYGAATQVGAAAGALCSFVVNGKFLNFAVNSICTILLGDVKKRYATEIDTMRENAYQIFKTGRATGIENYFFFLRDFFIEILGRSIKLYGDRFVQTVIEEHRASLDENYIGDYIDAYLLQQKKEKESSGIKMYCLLLLCLSNPDKELVACLNEIIQTASESTGQTEAFLLLHTAMHPEVQKKMHEELDEVLGDRLPKLDDRSSLPYTDAVIHETIRINSIAPISQVHVATETTQFCGYTIPKDTFITFALREILMDPEIFEEPEKFKPERFLDRELKSKLIAFGLGKRACIGEVISKNTLFLFTTYFFQKYCISLPKGYENPSTEPEPGFTTGARPFKIIIQERR</sequence>
<evidence type="ECO:0000313" key="13">
    <source>
        <dbReference type="EMBL" id="KAK7598254.1"/>
    </source>
</evidence>
<comment type="cofactor">
    <cofactor evidence="11">
        <name>heme</name>
        <dbReference type="ChEBI" id="CHEBI:30413"/>
    </cofactor>
</comment>
<dbReference type="PRINTS" id="PR00463">
    <property type="entry name" value="EP450I"/>
</dbReference>
<reference evidence="13 14" key="1">
    <citation type="submission" date="2024-03" db="EMBL/GenBank/DDBJ databases">
        <title>Adaptation during the transition from Ophiocordyceps entomopathogen to insect associate is accompanied by gene loss and intensified selection.</title>
        <authorList>
            <person name="Ward C.M."/>
            <person name="Onetto C.A."/>
            <person name="Borneman A.R."/>
        </authorList>
    </citation>
    <scope>NUCLEOTIDE SEQUENCE [LARGE SCALE GENOMIC DNA]</scope>
    <source>
        <strain evidence="13">AWRI1</strain>
        <tissue evidence="13">Single Adult Female</tissue>
    </source>
</reference>
<dbReference type="GO" id="GO:0020037">
    <property type="term" value="F:heme binding"/>
    <property type="evidence" value="ECO:0007669"/>
    <property type="project" value="InterPro"/>
</dbReference>
<feature type="transmembrane region" description="Helical" evidence="12">
    <location>
        <begin position="257"/>
        <end position="280"/>
    </location>
</feature>
<feature type="transmembrane region" description="Helical" evidence="12">
    <location>
        <begin position="292"/>
        <end position="311"/>
    </location>
</feature>
<evidence type="ECO:0000256" key="7">
    <source>
        <dbReference type="ARBA" id="ARBA00022692"/>
    </source>
</evidence>
<comment type="similarity">
    <text evidence="3">Belongs to the riboflavin transporter family.</text>
</comment>